<dbReference type="EMBL" id="VIVL01000019">
    <property type="protein sequence ID" value="TWD75441.1"/>
    <property type="molecule type" value="Genomic_DNA"/>
</dbReference>
<dbReference type="Proteomes" id="UP000319722">
    <property type="component" value="Unassembled WGS sequence"/>
</dbReference>
<dbReference type="PANTHER" id="PTHR32182:SF22">
    <property type="entry name" value="ATP-DEPENDENT ENDONUCLEASE, OLD FAMILY-RELATED"/>
    <property type="match status" value="1"/>
</dbReference>
<reference evidence="2 3" key="1">
    <citation type="submission" date="2019-06" db="EMBL/GenBank/DDBJ databases">
        <title>Sorghum-associated microbial communities from plants grown in Nebraska, USA.</title>
        <authorList>
            <person name="Schachtman D."/>
        </authorList>
    </citation>
    <scope>NUCLEOTIDE SEQUENCE [LARGE SCALE GENOMIC DNA]</scope>
    <source>
        <strain evidence="2 3">T529</strain>
    </source>
</reference>
<dbReference type="PANTHER" id="PTHR32182">
    <property type="entry name" value="DNA REPLICATION AND REPAIR PROTEIN RECF"/>
    <property type="match status" value="1"/>
</dbReference>
<dbReference type="InterPro" id="IPR003959">
    <property type="entry name" value="ATPase_AAA_core"/>
</dbReference>
<dbReference type="Gene3D" id="3.40.50.300">
    <property type="entry name" value="P-loop containing nucleotide triphosphate hydrolases"/>
    <property type="match status" value="2"/>
</dbReference>
<dbReference type="SUPFAM" id="SSF52540">
    <property type="entry name" value="P-loop containing nucleoside triphosphate hydrolases"/>
    <property type="match status" value="1"/>
</dbReference>
<dbReference type="GO" id="GO:0016887">
    <property type="term" value="F:ATP hydrolysis activity"/>
    <property type="evidence" value="ECO:0007669"/>
    <property type="project" value="InterPro"/>
</dbReference>
<organism evidence="2 3">
    <name type="scientific">Variovorax beijingensis</name>
    <dbReference type="NCBI Taxonomy" id="2496117"/>
    <lineage>
        <taxon>Bacteria</taxon>
        <taxon>Pseudomonadati</taxon>
        <taxon>Pseudomonadota</taxon>
        <taxon>Betaproteobacteria</taxon>
        <taxon>Burkholderiales</taxon>
        <taxon>Comamonadaceae</taxon>
        <taxon>Variovorax</taxon>
    </lineage>
</organism>
<feature type="domain" description="ATPase AAA-type core" evidence="1">
    <location>
        <begin position="859"/>
        <end position="930"/>
    </location>
</feature>
<dbReference type="OrthoDB" id="9791620at2"/>
<accession>A0A561B903</accession>
<dbReference type="GO" id="GO:0006302">
    <property type="term" value="P:double-strand break repair"/>
    <property type="evidence" value="ECO:0007669"/>
    <property type="project" value="TreeGrafter"/>
</dbReference>
<sequence>MNQAFKKINPRGSIWQRWDPHIHAPGTALNDGFGGPDPWAAFIEKVEKSDPPIRALGITDYCGIDCYVEAVARQRGGGFKGVGLIFPNVEFRLSIETTKGPGVNLHLLFSPDDEDHVEHINAFLTGLTFRHGGETFRCVRPDLTRLGRAIDSSIIDDKAAYRRGVTGFKVSLEALQDQFSTRGWLRENCLVAVAGGGSDGTSGLQGDGGQWEATRKNIERFADIMFTANPKQIAFYLGKGTATIKDLETKWAGKKPCLHGSDAHTADRVGLPDAARRCWLNGDVTFETLFQAVIEPEGRVHIGEEPPKGALPGNTIKQVHVSNAQWMVPSSLPVNAGMVAIIGARGSGKTALADFMATGGCGISNRLSPNSFLRRAGKYLKATRAELLWENGETTGNDVASVENEDSWDAPHVQYLSQQFVEQLCSSEGLDDSLVDEIQRVIFEAHPEDVRINTADFSELLTSRMQAARGARDRHRHALKRATEAINAELVRKAGLPKLEKDRNEVLTALAKDRADRNQLVPKGQETRAKRLEDVSAAVETKQRAIAGVQARAQALAGLQSDVLTFRDQDAADWIADAQERRNDAGLSIEEWKKFRLDFTGDVDSLLKTRLAAVQTEITTLQGPSIAPSVGGAAPQPDVALIPDGALLSSQSLSLLIRERDRLQTLAGIDAQNSRRYRALTDKITRADTALAKLNLDIERAKKAEDMLVELRTARIAAYKGIFTTVIDEETELTQLYAPLGDRIAQGPSAVKKLSFSVRRQVDLKAWAEQGERLLDLRKGNLRTGDLLKEAEEHLGGVWRNGTAEDAAEAMRLFVSSFSQTFRQQQLSDVPPLQWARDFGQWLYSTDHIQVGYGLRYEEVDIERLSPGTRGIVLLLLYLALDAHDERPLIIDQPEENLDPQSVFEELVPAFCEAKKRRQIIVVTHNANLVVNTDVDQVVVARCGQHRPDGLPSITYQSGGLENREIREAVCSILEGGTRAFQERARRLRVKLV</sequence>
<dbReference type="GO" id="GO:0005524">
    <property type="term" value="F:ATP binding"/>
    <property type="evidence" value="ECO:0007669"/>
    <property type="project" value="InterPro"/>
</dbReference>
<dbReference type="RefSeq" id="WP_145747480.1">
    <property type="nucleotide sequence ID" value="NZ_VIVL01000019.1"/>
</dbReference>
<protein>
    <submittedName>
        <fullName evidence="2">Wobble nucleotide-excising tRNase</fullName>
    </submittedName>
</protein>
<dbReference type="InterPro" id="IPR027417">
    <property type="entry name" value="P-loop_NTPase"/>
</dbReference>
<evidence type="ECO:0000313" key="2">
    <source>
        <dbReference type="EMBL" id="TWD75441.1"/>
    </source>
</evidence>
<evidence type="ECO:0000313" key="3">
    <source>
        <dbReference type="Proteomes" id="UP000319722"/>
    </source>
</evidence>
<proteinExistence type="predicted"/>
<gene>
    <name evidence="2" type="ORF">FB547_1192</name>
</gene>
<comment type="caution">
    <text evidence="2">The sequence shown here is derived from an EMBL/GenBank/DDBJ whole genome shotgun (WGS) entry which is preliminary data.</text>
</comment>
<dbReference type="Pfam" id="PF13304">
    <property type="entry name" value="AAA_21"/>
    <property type="match status" value="1"/>
</dbReference>
<dbReference type="InterPro" id="IPR054787">
    <property type="entry name" value="TrlF_ATPase"/>
</dbReference>
<dbReference type="AlphaFoldDB" id="A0A561B903"/>
<dbReference type="NCBIfam" id="NF045780">
    <property type="entry name" value="TrlF_fam_ATP"/>
    <property type="match status" value="1"/>
</dbReference>
<evidence type="ECO:0000259" key="1">
    <source>
        <dbReference type="Pfam" id="PF13304"/>
    </source>
</evidence>
<name>A0A561B903_9BURK</name>
<dbReference type="GO" id="GO:0000731">
    <property type="term" value="P:DNA synthesis involved in DNA repair"/>
    <property type="evidence" value="ECO:0007669"/>
    <property type="project" value="TreeGrafter"/>
</dbReference>